<dbReference type="Gene3D" id="3.40.50.720">
    <property type="entry name" value="NAD(P)-binding Rossmann-like Domain"/>
    <property type="match status" value="1"/>
</dbReference>
<dbReference type="InterPro" id="IPR003148">
    <property type="entry name" value="RCK_N"/>
</dbReference>
<dbReference type="RefSeq" id="WP_283761921.1">
    <property type="nucleotide sequence ID" value="NZ_JAQPOK010000059.1"/>
</dbReference>
<dbReference type="Pfam" id="PF02080">
    <property type="entry name" value="TrkA_C"/>
    <property type="match status" value="1"/>
</dbReference>
<evidence type="ECO:0000313" key="3">
    <source>
        <dbReference type="EMBL" id="MDJ1178610.1"/>
    </source>
</evidence>
<evidence type="ECO:0000259" key="1">
    <source>
        <dbReference type="PROSITE" id="PS51201"/>
    </source>
</evidence>
<dbReference type="InterPro" id="IPR036721">
    <property type="entry name" value="RCK_C_sf"/>
</dbReference>
<dbReference type="InterPro" id="IPR036291">
    <property type="entry name" value="NAD(P)-bd_dom_sf"/>
</dbReference>
<dbReference type="Pfam" id="PF02254">
    <property type="entry name" value="TrkA_N"/>
    <property type="match status" value="1"/>
</dbReference>
<dbReference type="PROSITE" id="PS51202">
    <property type="entry name" value="RCK_C"/>
    <property type="match status" value="1"/>
</dbReference>
<comment type="caution">
    <text evidence="3">The sequence shown here is derived from an EMBL/GenBank/DDBJ whole genome shotgun (WGS) entry which is preliminary data.</text>
</comment>
<dbReference type="InterPro" id="IPR006037">
    <property type="entry name" value="RCK_C"/>
</dbReference>
<dbReference type="PROSITE" id="PS51201">
    <property type="entry name" value="RCK_N"/>
    <property type="match status" value="1"/>
</dbReference>
<dbReference type="PANTHER" id="PTHR43833:SF7">
    <property type="entry name" value="KTR SYSTEM POTASSIUM UPTAKE PROTEIN C"/>
    <property type="match status" value="1"/>
</dbReference>
<evidence type="ECO:0000259" key="2">
    <source>
        <dbReference type="PROSITE" id="PS51202"/>
    </source>
</evidence>
<organism evidence="3 4">
    <name type="scientific">Roseofilum halophilum BLCC-M91</name>
    <dbReference type="NCBI Taxonomy" id="3022259"/>
    <lineage>
        <taxon>Bacteria</taxon>
        <taxon>Bacillati</taxon>
        <taxon>Cyanobacteriota</taxon>
        <taxon>Cyanophyceae</taxon>
        <taxon>Desertifilales</taxon>
        <taxon>Desertifilaceae</taxon>
        <taxon>Roseofilum</taxon>
        <taxon>Roseofilum halophilum</taxon>
    </lineage>
</organism>
<name>A0ABT7BHQ1_9CYAN</name>
<dbReference type="Proteomes" id="UP001231370">
    <property type="component" value="Unassembled WGS sequence"/>
</dbReference>
<keyword evidence="4" id="KW-1185">Reference proteome</keyword>
<proteinExistence type="predicted"/>
<accession>A0ABT7BHQ1</accession>
<feature type="domain" description="RCK N-terminal" evidence="1">
    <location>
        <begin position="16"/>
        <end position="135"/>
    </location>
</feature>
<dbReference type="SUPFAM" id="SSF51735">
    <property type="entry name" value="NAD(P)-binding Rossmann-fold domains"/>
    <property type="match status" value="1"/>
</dbReference>
<dbReference type="PANTHER" id="PTHR43833">
    <property type="entry name" value="POTASSIUM CHANNEL PROTEIN 2-RELATED-RELATED"/>
    <property type="match status" value="1"/>
</dbReference>
<feature type="domain" description="RCK C-terminal" evidence="2">
    <location>
        <begin position="152"/>
        <end position="233"/>
    </location>
</feature>
<evidence type="ECO:0000313" key="4">
    <source>
        <dbReference type="Proteomes" id="UP001231370"/>
    </source>
</evidence>
<dbReference type="Gene3D" id="3.30.70.1450">
    <property type="entry name" value="Regulator of K+ conductance, C-terminal domain"/>
    <property type="match status" value="1"/>
</dbReference>
<sequence length="233" mass="25991">MKKESFGWFRRLRQSNQQFAVIGLGRFGQAVCLTLYNMGYEVMGIDASEQQVNQAINSQIATHVLSLDATDPMALKQSGVFEFDTVIVSIGNYVEESIITTLNLKEAGVNFVVAKASSKIHEKLLNKVGADWVVFPEYEMGCNLAISLTKPNILERVELDPDNSMVELLVPEEFAGKTLLELDLRNEYGLTMIAINHQGQKLEVNPKATQRMEKGDSMVLIGRNKAINRLPVQ</sequence>
<dbReference type="InterPro" id="IPR050721">
    <property type="entry name" value="Trk_Ktr_HKT_K-transport"/>
</dbReference>
<dbReference type="EMBL" id="JAQPOK010000059">
    <property type="protein sequence ID" value="MDJ1178610.1"/>
    <property type="molecule type" value="Genomic_DNA"/>
</dbReference>
<protein>
    <submittedName>
        <fullName evidence="3">TrkA family potassium uptake protein</fullName>
    </submittedName>
</protein>
<dbReference type="SUPFAM" id="SSF116726">
    <property type="entry name" value="TrkA C-terminal domain-like"/>
    <property type="match status" value="1"/>
</dbReference>
<reference evidence="3 4" key="1">
    <citation type="submission" date="2023-01" db="EMBL/GenBank/DDBJ databases">
        <title>Novel diversity within Roseofilum (Cyanobacteria; Desertifilaceae) from marine benthic mats with descriptions of four novel species.</title>
        <authorList>
            <person name="Wang Y."/>
            <person name="Berthold D.E."/>
            <person name="Hu J."/>
            <person name="Lefler F.W."/>
            <person name="Laughinghouse H.D. IV."/>
        </authorList>
    </citation>
    <scope>NUCLEOTIDE SEQUENCE [LARGE SCALE GENOMIC DNA]</scope>
    <source>
        <strain evidence="3 4">BLCC-M91</strain>
    </source>
</reference>
<gene>
    <name evidence="3" type="ORF">PJF56_07025</name>
</gene>